<dbReference type="AlphaFoldDB" id="A0A8I2GZC6"/>
<comment type="caution">
    <text evidence="1">The sequence shown here is derived from an EMBL/GenBank/DDBJ whole genome shotgun (WGS) entry which is preliminary data.</text>
</comment>
<protein>
    <submittedName>
        <fullName evidence="1">Uncharacterized protein</fullName>
    </submittedName>
</protein>
<dbReference type="EMBL" id="WIEZ01000008">
    <property type="protein sequence ID" value="NKM46583.1"/>
    <property type="molecule type" value="Genomic_DNA"/>
</dbReference>
<evidence type="ECO:0000313" key="2">
    <source>
        <dbReference type="Proteomes" id="UP000662259"/>
    </source>
</evidence>
<organism evidence="1 2">
    <name type="scientific">Rhizobium leguminosarum bv. viciae</name>
    <dbReference type="NCBI Taxonomy" id="387"/>
    <lineage>
        <taxon>Bacteria</taxon>
        <taxon>Pseudomonadati</taxon>
        <taxon>Pseudomonadota</taxon>
        <taxon>Alphaproteobacteria</taxon>
        <taxon>Hyphomicrobiales</taxon>
        <taxon>Rhizobiaceae</taxon>
        <taxon>Rhizobium/Agrobacterium group</taxon>
        <taxon>Rhizobium</taxon>
    </lineage>
</organism>
<name>A0A8I2GZC6_RHILV</name>
<evidence type="ECO:0000313" key="1">
    <source>
        <dbReference type="EMBL" id="NKM46583.1"/>
    </source>
</evidence>
<sequence length="60" mass="6739">MTTARDGFTQRVKAGMDSVISHLRTFLESICQPTLNLMESPERERVVSDALCSIWDVKAP</sequence>
<dbReference type="Proteomes" id="UP000662259">
    <property type="component" value="Unassembled WGS sequence"/>
</dbReference>
<reference evidence="1" key="1">
    <citation type="submission" date="2019-10" db="EMBL/GenBank/DDBJ databases">
        <title>Rhizobium leguminosarum symbiovar viciae collection.</title>
        <authorList>
            <person name="Boivin S."/>
            <person name="Lepetit M."/>
        </authorList>
    </citation>
    <scope>NUCLEOTIDE SEQUENCE</scope>
    <source>
        <strain evidence="1">L143</strain>
    </source>
</reference>
<proteinExistence type="predicted"/>
<gene>
    <name evidence="1" type="ORF">GFL91_16705</name>
</gene>
<accession>A0A8I2GZC6</accession>